<reference evidence="6 7" key="1">
    <citation type="submission" date="2023-02" db="EMBL/GenBank/DDBJ databases">
        <authorList>
            <person name="Maleckis M."/>
        </authorList>
    </citation>
    <scope>NUCLEOTIDE SEQUENCE [LARGE SCALE GENOMIC DNA]</scope>
    <source>
        <strain evidence="6 7">P8-A2</strain>
    </source>
</reference>
<evidence type="ECO:0000256" key="2">
    <source>
        <dbReference type="ARBA" id="ARBA00022801"/>
    </source>
</evidence>
<dbReference type="GO" id="GO:0016787">
    <property type="term" value="F:hydrolase activity"/>
    <property type="evidence" value="ECO:0007669"/>
    <property type="project" value="UniProtKB-KW"/>
</dbReference>
<evidence type="ECO:0000256" key="1">
    <source>
        <dbReference type="ARBA" id="ARBA00001946"/>
    </source>
</evidence>
<dbReference type="SUPFAM" id="SSF55811">
    <property type="entry name" value="Nudix"/>
    <property type="match status" value="2"/>
</dbReference>
<dbReference type="InterPro" id="IPR015797">
    <property type="entry name" value="NUDIX_hydrolase-like_dom_sf"/>
</dbReference>
<keyword evidence="7" id="KW-1185">Reference proteome</keyword>
<dbReference type="PROSITE" id="PS51462">
    <property type="entry name" value="NUDIX"/>
    <property type="match status" value="1"/>
</dbReference>
<evidence type="ECO:0000256" key="4">
    <source>
        <dbReference type="SAM" id="MobiDB-lite"/>
    </source>
</evidence>
<protein>
    <submittedName>
        <fullName evidence="6">NUDIX hydrolase</fullName>
    </submittedName>
</protein>
<feature type="region of interest" description="Disordered" evidence="4">
    <location>
        <begin position="393"/>
        <end position="414"/>
    </location>
</feature>
<accession>A0ABU3UGU0</accession>
<dbReference type="Pfam" id="PF00293">
    <property type="entry name" value="NUDIX"/>
    <property type="match status" value="2"/>
</dbReference>
<dbReference type="InterPro" id="IPR000086">
    <property type="entry name" value="NUDIX_hydrolase_dom"/>
</dbReference>
<gene>
    <name evidence="6" type="ORF">PU648_12350</name>
</gene>
<dbReference type="PANTHER" id="PTHR43046">
    <property type="entry name" value="GDP-MANNOSE MANNOSYL HYDROLASE"/>
    <property type="match status" value="1"/>
</dbReference>
<evidence type="ECO:0000313" key="6">
    <source>
        <dbReference type="EMBL" id="MDU8993139.1"/>
    </source>
</evidence>
<dbReference type="PROSITE" id="PS00893">
    <property type="entry name" value="NUDIX_BOX"/>
    <property type="match status" value="1"/>
</dbReference>
<evidence type="ECO:0000313" key="7">
    <source>
        <dbReference type="Proteomes" id="UP001257627"/>
    </source>
</evidence>
<dbReference type="Gene3D" id="3.90.79.10">
    <property type="entry name" value="Nucleoside Triphosphate Pyrophosphohydrolase"/>
    <property type="match status" value="2"/>
</dbReference>
<sequence length="414" mass="44924">MTSPVSPSDHVTPRTALPAAQYAASRHAAWLGAAAIITDEVGRVLLVHPTYRKDDSWLLPGGVVEPGEHPHITCRREITEELGLDLPLSAVLAVHSFSPHHPDLQPGTPCPGEVRFVFDGGTLTPDQAEAIRLPHEELSEYAFLESRDAVQRLRPVDGQIMLAAYRARLGNTATAHLADGRHILDVPALDRHDVHVRYRPLWDSPLNRGPVPGQLPVQQAWAWCFVPDGRVVLVADPGPRGALPMLPGGTVESTDATPEDTLHREAAEEAQLTLADPVRLGWVLDETGEVYGGVGPNARLRLAARVTAIGPAAVDPATGHPFARLLTTPTQAAALLGWGPPGARQAQLAGETAQDRWGLPPGVRRRWPARRGRPGRSRWSSLRGLHRRLAAGRRGHGRHLLPARLRRPHPLVGR</sequence>
<keyword evidence="2 6" id="KW-0378">Hydrolase</keyword>
<dbReference type="Proteomes" id="UP001257627">
    <property type="component" value="Unassembled WGS sequence"/>
</dbReference>
<evidence type="ECO:0000256" key="3">
    <source>
        <dbReference type="ARBA" id="ARBA00022842"/>
    </source>
</evidence>
<dbReference type="InterPro" id="IPR020084">
    <property type="entry name" value="NUDIX_hydrolase_CS"/>
</dbReference>
<feature type="domain" description="Nudix hydrolase" evidence="5">
    <location>
        <begin position="28"/>
        <end position="166"/>
    </location>
</feature>
<organism evidence="6 7">
    <name type="scientific">Streptomyces mirabilis</name>
    <dbReference type="NCBI Taxonomy" id="68239"/>
    <lineage>
        <taxon>Bacteria</taxon>
        <taxon>Bacillati</taxon>
        <taxon>Actinomycetota</taxon>
        <taxon>Actinomycetes</taxon>
        <taxon>Kitasatosporales</taxon>
        <taxon>Streptomycetaceae</taxon>
        <taxon>Streptomyces</taxon>
    </lineage>
</organism>
<evidence type="ECO:0000259" key="5">
    <source>
        <dbReference type="PROSITE" id="PS51462"/>
    </source>
</evidence>
<comment type="caution">
    <text evidence="6">The sequence shown here is derived from an EMBL/GenBank/DDBJ whole genome shotgun (WGS) entry which is preliminary data.</text>
</comment>
<proteinExistence type="predicted"/>
<dbReference type="EMBL" id="JARAKF010000001">
    <property type="protein sequence ID" value="MDU8993139.1"/>
    <property type="molecule type" value="Genomic_DNA"/>
</dbReference>
<dbReference type="CDD" id="cd18876">
    <property type="entry name" value="NUDIX_Hydrolase"/>
    <property type="match status" value="1"/>
</dbReference>
<dbReference type="PANTHER" id="PTHR43046:SF12">
    <property type="entry name" value="GDP-MANNOSE MANNOSYL HYDROLASE"/>
    <property type="match status" value="1"/>
</dbReference>
<keyword evidence="3" id="KW-0460">Magnesium</keyword>
<comment type="cofactor">
    <cofactor evidence="1">
        <name>Mg(2+)</name>
        <dbReference type="ChEBI" id="CHEBI:18420"/>
    </cofactor>
</comment>
<dbReference type="RefSeq" id="WP_266941835.1">
    <property type="nucleotide sequence ID" value="NZ_CP107955.1"/>
</dbReference>
<name>A0ABU3UGU0_9ACTN</name>